<reference evidence="6 7" key="1">
    <citation type="submission" date="2019-08" db="EMBL/GenBank/DDBJ databases">
        <title>In-depth cultivation of the pig gut microbiome towards novel bacterial diversity and tailored functional studies.</title>
        <authorList>
            <person name="Wylensek D."/>
            <person name="Hitch T.C.A."/>
            <person name="Clavel T."/>
        </authorList>
    </citation>
    <scope>NUCLEOTIDE SEQUENCE [LARGE SCALE GENOMIC DNA]</scope>
    <source>
        <strain evidence="6 7">WCA-383-APC-5B</strain>
    </source>
</reference>
<keyword evidence="1 5" id="KW-0132">Cell division</keyword>
<dbReference type="RefSeq" id="WP_154529893.1">
    <property type="nucleotide sequence ID" value="NZ_VULX01000001.1"/>
</dbReference>
<gene>
    <name evidence="5" type="primary">sepF</name>
    <name evidence="6" type="ORF">FYJ33_00960</name>
</gene>
<sequence length="147" mass="16485">MSNVFNKLGKIIGFDYEDEDFEDDELLEEQEEENVVETPFIRKNNKVVNIHTAISAKVMITKPTCIEDASEISDAVKNRKIVVVNTTALDKQVAQRVLDSISGACYVLDATLQEVEKGVYLLSPSNVEVTNELKSELSNKGLFNWSK</sequence>
<dbReference type="AlphaFoldDB" id="A0A7X2T0B9"/>
<dbReference type="Gene3D" id="3.30.110.150">
    <property type="entry name" value="SepF-like protein"/>
    <property type="match status" value="1"/>
</dbReference>
<comment type="subunit">
    <text evidence="5">Homodimer. Interacts with FtsZ.</text>
</comment>
<dbReference type="Proteomes" id="UP000460287">
    <property type="component" value="Unassembled WGS sequence"/>
</dbReference>
<dbReference type="EMBL" id="VULX01000001">
    <property type="protein sequence ID" value="MSR90015.1"/>
    <property type="molecule type" value="Genomic_DNA"/>
</dbReference>
<comment type="function">
    <text evidence="4 5">Cell division protein that is part of the divisome complex and is recruited early to the Z-ring. Probably stimulates Z-ring formation, perhaps through the cross-linking of FtsZ protofilaments. Its function overlaps with FtsA.</text>
</comment>
<evidence type="ECO:0000256" key="3">
    <source>
        <dbReference type="ARBA" id="ARBA00023306"/>
    </source>
</evidence>
<accession>A0A7X2T0B9</accession>
<dbReference type="PANTHER" id="PTHR35798:SF1">
    <property type="entry name" value="CELL DIVISION PROTEIN SEPF"/>
    <property type="match status" value="1"/>
</dbReference>
<organism evidence="6 7">
    <name type="scientific">Inconstantimicrobium porci</name>
    <dbReference type="NCBI Taxonomy" id="2652291"/>
    <lineage>
        <taxon>Bacteria</taxon>
        <taxon>Bacillati</taxon>
        <taxon>Bacillota</taxon>
        <taxon>Clostridia</taxon>
        <taxon>Eubacteriales</taxon>
        <taxon>Clostridiaceae</taxon>
        <taxon>Inconstantimicrobium</taxon>
    </lineage>
</organism>
<dbReference type="GO" id="GO:0005737">
    <property type="term" value="C:cytoplasm"/>
    <property type="evidence" value="ECO:0007669"/>
    <property type="project" value="UniProtKB-SubCell"/>
</dbReference>
<protein>
    <recommendedName>
        <fullName evidence="5">Cell division protein SepF</fullName>
    </recommendedName>
</protein>
<dbReference type="GO" id="GO:0043093">
    <property type="term" value="P:FtsZ-dependent cytokinesis"/>
    <property type="evidence" value="ECO:0007669"/>
    <property type="project" value="UniProtKB-UniRule"/>
</dbReference>
<keyword evidence="5" id="KW-0963">Cytoplasm</keyword>
<evidence type="ECO:0000256" key="5">
    <source>
        <dbReference type="HAMAP-Rule" id="MF_01197"/>
    </source>
</evidence>
<dbReference type="InterPro" id="IPR007561">
    <property type="entry name" value="Cell_div_SepF/SepF-rel"/>
</dbReference>
<comment type="caution">
    <text evidence="6">The sequence shown here is derived from an EMBL/GenBank/DDBJ whole genome shotgun (WGS) entry which is preliminary data.</text>
</comment>
<keyword evidence="7" id="KW-1185">Reference proteome</keyword>
<dbReference type="InterPro" id="IPR023052">
    <property type="entry name" value="Cell_div_SepF"/>
</dbReference>
<comment type="similarity">
    <text evidence="5">Belongs to the SepF family.</text>
</comment>
<dbReference type="InterPro" id="IPR038594">
    <property type="entry name" value="SepF-like_sf"/>
</dbReference>
<evidence type="ECO:0000256" key="1">
    <source>
        <dbReference type="ARBA" id="ARBA00022618"/>
    </source>
</evidence>
<keyword evidence="2 5" id="KW-0717">Septation</keyword>
<dbReference type="GO" id="GO:0000917">
    <property type="term" value="P:division septum assembly"/>
    <property type="evidence" value="ECO:0007669"/>
    <property type="project" value="UniProtKB-KW"/>
</dbReference>
<dbReference type="PANTHER" id="PTHR35798">
    <property type="entry name" value="CELL DIVISION PROTEIN SEPF"/>
    <property type="match status" value="1"/>
</dbReference>
<evidence type="ECO:0000313" key="6">
    <source>
        <dbReference type="EMBL" id="MSR90015.1"/>
    </source>
</evidence>
<evidence type="ECO:0000256" key="4">
    <source>
        <dbReference type="ARBA" id="ARBA00044936"/>
    </source>
</evidence>
<dbReference type="HAMAP" id="MF_01197">
    <property type="entry name" value="SepF"/>
    <property type="match status" value="1"/>
</dbReference>
<evidence type="ECO:0000313" key="7">
    <source>
        <dbReference type="Proteomes" id="UP000460287"/>
    </source>
</evidence>
<evidence type="ECO:0000256" key="2">
    <source>
        <dbReference type="ARBA" id="ARBA00023210"/>
    </source>
</evidence>
<comment type="subcellular location">
    <subcellularLocation>
        <location evidence="5">Cytoplasm</location>
    </subcellularLocation>
    <text evidence="5">Localizes to the division site, in a FtsZ-dependent manner.</text>
</comment>
<proteinExistence type="inferred from homology"/>
<name>A0A7X2T0B9_9CLOT</name>
<keyword evidence="3 5" id="KW-0131">Cell cycle</keyword>
<dbReference type="Pfam" id="PF04472">
    <property type="entry name" value="SepF"/>
    <property type="match status" value="1"/>
</dbReference>